<dbReference type="AlphaFoldDB" id="A0A6P5Z5T2"/>
<name>A0A6P5Z5T2_DURZI</name>
<dbReference type="InterPro" id="IPR040220">
    <property type="entry name" value="DD11"/>
</dbReference>
<dbReference type="RefSeq" id="XP_022747940.1">
    <property type="nucleotide sequence ID" value="XM_022892205.1"/>
</dbReference>
<dbReference type="Proteomes" id="UP000515121">
    <property type="component" value="Unplaced"/>
</dbReference>
<evidence type="ECO:0000313" key="4">
    <source>
        <dbReference type="Proteomes" id="UP000515121"/>
    </source>
</evidence>
<gene>
    <name evidence="5" type="primary">LOC111297496</name>
</gene>
<protein>
    <submittedName>
        <fullName evidence="5">Uncharacterized protein LOC111297496</fullName>
    </submittedName>
</protein>
<dbReference type="InterPro" id="IPR008502">
    <property type="entry name" value="Prolamin-like"/>
</dbReference>
<dbReference type="Pfam" id="PF05617">
    <property type="entry name" value="Prolamin_like"/>
    <property type="match status" value="1"/>
</dbReference>
<feature type="chain" id="PRO_5027575081" evidence="2">
    <location>
        <begin position="33"/>
        <end position="183"/>
    </location>
</feature>
<evidence type="ECO:0000256" key="2">
    <source>
        <dbReference type="SAM" id="SignalP"/>
    </source>
</evidence>
<dbReference type="KEGG" id="dzi:111297496"/>
<feature type="signal peptide" evidence="2">
    <location>
        <begin position="1"/>
        <end position="32"/>
    </location>
</feature>
<sequence length="183" mass="20177">MAKLNNLAIMVALLSSMVAAASMVALASPVAAAEVEAPSPSQDDVKVTIPPEPEPGFYQFLEECTQKMSRQCGENVVKSLFENVDNSRKCCGELVNGMGKTCHQDLLKFFVSVPELHPMASQIYIKGDQLRKVTVQVGLPIIPKVDERDSLLEQMRAKIAENERKQLNMNLMPKGSNFEVMHS</sequence>
<dbReference type="OrthoDB" id="1368054at2759"/>
<proteinExistence type="predicted"/>
<evidence type="ECO:0000256" key="1">
    <source>
        <dbReference type="ARBA" id="ARBA00022729"/>
    </source>
</evidence>
<organism evidence="4 5">
    <name type="scientific">Durio zibethinus</name>
    <name type="common">Durian</name>
    <dbReference type="NCBI Taxonomy" id="66656"/>
    <lineage>
        <taxon>Eukaryota</taxon>
        <taxon>Viridiplantae</taxon>
        <taxon>Streptophyta</taxon>
        <taxon>Embryophyta</taxon>
        <taxon>Tracheophyta</taxon>
        <taxon>Spermatophyta</taxon>
        <taxon>Magnoliopsida</taxon>
        <taxon>eudicotyledons</taxon>
        <taxon>Gunneridae</taxon>
        <taxon>Pentapetalae</taxon>
        <taxon>rosids</taxon>
        <taxon>malvids</taxon>
        <taxon>Malvales</taxon>
        <taxon>Malvaceae</taxon>
        <taxon>Helicteroideae</taxon>
        <taxon>Durio</taxon>
    </lineage>
</organism>
<keyword evidence="1 2" id="KW-0732">Signal</keyword>
<reference evidence="5" key="1">
    <citation type="submission" date="2025-08" db="UniProtKB">
        <authorList>
            <consortium name="RefSeq"/>
        </authorList>
    </citation>
    <scope>IDENTIFICATION</scope>
    <source>
        <tissue evidence="5">Fruit stalk</tissue>
    </source>
</reference>
<dbReference type="PANTHER" id="PTHR31207">
    <property type="entry name" value="ECA1 GAMETOGENESIS FAMILY PROTEIN (DUF784)-RELATED-RELATED"/>
    <property type="match status" value="1"/>
</dbReference>
<feature type="domain" description="Prolamin-like" evidence="3">
    <location>
        <begin position="63"/>
        <end position="124"/>
    </location>
</feature>
<evidence type="ECO:0000259" key="3">
    <source>
        <dbReference type="Pfam" id="PF05617"/>
    </source>
</evidence>
<dbReference type="GeneID" id="111297496"/>
<accession>A0A6P5Z5T2</accession>
<dbReference type="PANTHER" id="PTHR31207:SF35">
    <property type="entry name" value="PROLAMIN-LIKE DOMAIN-CONTAINING PROTEIN"/>
    <property type="match status" value="1"/>
</dbReference>
<keyword evidence="4" id="KW-1185">Reference proteome</keyword>
<evidence type="ECO:0000313" key="5">
    <source>
        <dbReference type="RefSeq" id="XP_022747940.1"/>
    </source>
</evidence>